<sequence>MTPRPTIYMRLVSSPDSWNKGSVQGEFRNRSMAQILKGLWERVQGNSLNKNLLGPHKQPPSASAIADKEKEYRKTKTEINENEFYETILEWTSKDLRIYMANKIILACLASPALTIVTKNAGKRVPRIGHVVEKVPAPVLFSAYSALIVLFPDIRVE</sequence>
<dbReference type="AlphaFoldDB" id="A0A4S8J5P4"/>
<reference evidence="1 2" key="1">
    <citation type="journal article" date="2019" name="Nat. Plants">
        <title>Genome sequencing of Musa balbisiana reveals subgenome evolution and function divergence in polyploid bananas.</title>
        <authorList>
            <person name="Yao X."/>
        </authorList>
    </citation>
    <scope>NUCLEOTIDE SEQUENCE [LARGE SCALE GENOMIC DNA]</scope>
    <source>
        <strain evidence="2">cv. DH-PKW</strain>
        <tissue evidence="1">Leaves</tissue>
    </source>
</reference>
<gene>
    <name evidence="1" type="ORF">C4D60_Mb11t21020</name>
</gene>
<name>A0A4S8J5P4_MUSBA</name>
<dbReference type="PANTHER" id="PTHR37754:SF4">
    <property type="entry name" value="EF-HAND DOMAIN-CONTAINING PROTEIN"/>
    <property type="match status" value="1"/>
</dbReference>
<dbReference type="Proteomes" id="UP000317650">
    <property type="component" value="Chromosome 11"/>
</dbReference>
<dbReference type="EMBL" id="PYDT01000007">
    <property type="protein sequence ID" value="THU56800.1"/>
    <property type="molecule type" value="Genomic_DNA"/>
</dbReference>
<proteinExistence type="predicted"/>
<keyword evidence="2" id="KW-1185">Reference proteome</keyword>
<dbReference type="PANTHER" id="PTHR37754">
    <property type="entry name" value="CALCIUM ION-BINDING PROTEIN"/>
    <property type="match status" value="1"/>
</dbReference>
<comment type="caution">
    <text evidence="1">The sequence shown here is derived from an EMBL/GenBank/DDBJ whole genome shotgun (WGS) entry which is preliminary data.</text>
</comment>
<protein>
    <submittedName>
        <fullName evidence="1">Uncharacterized protein</fullName>
    </submittedName>
</protein>
<evidence type="ECO:0000313" key="2">
    <source>
        <dbReference type="Proteomes" id="UP000317650"/>
    </source>
</evidence>
<organism evidence="1 2">
    <name type="scientific">Musa balbisiana</name>
    <name type="common">Banana</name>
    <dbReference type="NCBI Taxonomy" id="52838"/>
    <lineage>
        <taxon>Eukaryota</taxon>
        <taxon>Viridiplantae</taxon>
        <taxon>Streptophyta</taxon>
        <taxon>Embryophyta</taxon>
        <taxon>Tracheophyta</taxon>
        <taxon>Spermatophyta</taxon>
        <taxon>Magnoliopsida</taxon>
        <taxon>Liliopsida</taxon>
        <taxon>Zingiberales</taxon>
        <taxon>Musaceae</taxon>
        <taxon>Musa</taxon>
    </lineage>
</organism>
<accession>A0A4S8J5P4</accession>
<evidence type="ECO:0000313" key="1">
    <source>
        <dbReference type="EMBL" id="THU56800.1"/>
    </source>
</evidence>